<sequence>MSGFRNNGVMHLLYIYRFRFHAFYSTAAADSHTKHLVETLVNSLGFSTEEAISTSVKVSRLRPRKYKPLLVFNFFEKSGLDKTHIKKLVSSVPALMLCDVNKHLKPKIEVLQELGFSVSDLVQIISNSGKFFTTRVDCYTRPNVDYLRKLLGNDDSVVKIIKRNHMVLAYALHEVMPPNISFLQNIGLSCVDIEKLMFWNPVLLVQKTEWLENVVSRVEKKYHISRGCPMFLYGIYALASLKESTLEKKFGIFRSFGWSDSDIFTLVQKHPACFSKSEDKLKNALSFFMKELGYESNYLVSHPTFFTYSLEKRIMLRHNILKLVSQKKLTNCSRSLYTVVLWSELKFLESYVLPFKDEMPEVYDLYVKCRS</sequence>
<proteinExistence type="inferred from homology"/>
<dbReference type="KEGG" id="nsy:104241373"/>
<dbReference type="InterPro" id="IPR003690">
    <property type="entry name" value="MTERF"/>
</dbReference>
<dbReference type="InterPro" id="IPR038538">
    <property type="entry name" value="MTERF_sf"/>
</dbReference>
<dbReference type="OrthoDB" id="637682at2759"/>
<keyword evidence="4" id="KW-1185">Reference proteome</keyword>
<dbReference type="eggNOG" id="KOG1267">
    <property type="taxonomic scope" value="Eukaryota"/>
</dbReference>
<evidence type="ECO:0000256" key="2">
    <source>
        <dbReference type="ARBA" id="ARBA00022472"/>
    </source>
</evidence>
<organism evidence="4 5">
    <name type="scientific">Nicotiana sylvestris</name>
    <name type="common">Wood tobacco</name>
    <name type="synonym">South American tobacco</name>
    <dbReference type="NCBI Taxonomy" id="4096"/>
    <lineage>
        <taxon>Eukaryota</taxon>
        <taxon>Viridiplantae</taxon>
        <taxon>Streptophyta</taxon>
        <taxon>Embryophyta</taxon>
        <taxon>Tracheophyta</taxon>
        <taxon>Spermatophyta</taxon>
        <taxon>Magnoliopsida</taxon>
        <taxon>eudicotyledons</taxon>
        <taxon>Gunneridae</taxon>
        <taxon>Pentapetalae</taxon>
        <taxon>asterids</taxon>
        <taxon>lamiids</taxon>
        <taxon>Solanales</taxon>
        <taxon>Solanaceae</taxon>
        <taxon>Nicotianoideae</taxon>
        <taxon>Nicotianeae</taxon>
        <taxon>Nicotiana</taxon>
    </lineage>
</organism>
<evidence type="ECO:0000256" key="3">
    <source>
        <dbReference type="ARBA" id="ARBA00022946"/>
    </source>
</evidence>
<dbReference type="RefSeq" id="XP_009794613.1">
    <property type="nucleotide sequence ID" value="XM_009796311.1"/>
</dbReference>
<dbReference type="Proteomes" id="UP000189701">
    <property type="component" value="Unplaced"/>
</dbReference>
<dbReference type="SMART" id="SM00733">
    <property type="entry name" value="Mterf"/>
    <property type="match status" value="5"/>
</dbReference>
<dbReference type="PANTHER" id="PTHR13068:SF127">
    <property type="entry name" value="MITOCHONDRIAL TRANSCRIPTION TERMINATION FACTOR"/>
    <property type="match status" value="1"/>
</dbReference>
<name>A0A1U7XUJ9_NICSY</name>
<evidence type="ECO:0000256" key="1">
    <source>
        <dbReference type="ARBA" id="ARBA00007692"/>
    </source>
</evidence>
<dbReference type="GO" id="GO:0006353">
    <property type="term" value="P:DNA-templated transcription termination"/>
    <property type="evidence" value="ECO:0007669"/>
    <property type="project" value="UniProtKB-KW"/>
</dbReference>
<keyword evidence="2" id="KW-0806">Transcription termination</keyword>
<comment type="similarity">
    <text evidence="1">Belongs to the mTERF family.</text>
</comment>
<gene>
    <name evidence="5" type="primary">LOC104241373</name>
</gene>
<keyword evidence="3" id="KW-0809">Transit peptide</keyword>
<dbReference type="FunFam" id="1.25.70.10:FF:000001">
    <property type="entry name" value="Mitochondrial transcription termination factor-like"/>
    <property type="match status" value="1"/>
</dbReference>
<dbReference type="PANTHER" id="PTHR13068">
    <property type="entry name" value="CGI-12 PROTEIN-RELATED"/>
    <property type="match status" value="1"/>
</dbReference>
<keyword evidence="2" id="KW-0804">Transcription</keyword>
<reference evidence="5" key="2">
    <citation type="submission" date="2025-08" db="UniProtKB">
        <authorList>
            <consortium name="RefSeq"/>
        </authorList>
    </citation>
    <scope>IDENTIFICATION</scope>
    <source>
        <tissue evidence="5">Leaf</tissue>
    </source>
</reference>
<dbReference type="GeneID" id="104241373"/>
<evidence type="ECO:0000313" key="5">
    <source>
        <dbReference type="RefSeq" id="XP_009794613.1"/>
    </source>
</evidence>
<dbReference type="GO" id="GO:0003676">
    <property type="term" value="F:nucleic acid binding"/>
    <property type="evidence" value="ECO:0007669"/>
    <property type="project" value="InterPro"/>
</dbReference>
<dbReference type="AlphaFoldDB" id="A0A1U7XUJ9"/>
<dbReference type="Pfam" id="PF02536">
    <property type="entry name" value="mTERF"/>
    <property type="match status" value="1"/>
</dbReference>
<evidence type="ECO:0000313" key="4">
    <source>
        <dbReference type="Proteomes" id="UP000189701"/>
    </source>
</evidence>
<keyword evidence="2" id="KW-0805">Transcription regulation</keyword>
<protein>
    <submittedName>
        <fullName evidence="5">Uncharacterized protein LOC104241373</fullName>
    </submittedName>
</protein>
<dbReference type="Gene3D" id="1.25.70.10">
    <property type="entry name" value="Transcription termination factor 3, mitochondrial"/>
    <property type="match status" value="1"/>
</dbReference>
<reference evidence="4" key="1">
    <citation type="journal article" date="2013" name="Genome Biol.">
        <title>Reference genomes and transcriptomes of Nicotiana sylvestris and Nicotiana tomentosiformis.</title>
        <authorList>
            <person name="Sierro N."/>
            <person name="Battey J.N."/>
            <person name="Ouadi S."/>
            <person name="Bovet L."/>
            <person name="Goepfert S."/>
            <person name="Bakaher N."/>
            <person name="Peitsch M.C."/>
            <person name="Ivanov N.V."/>
        </authorList>
    </citation>
    <scope>NUCLEOTIDE SEQUENCE [LARGE SCALE GENOMIC DNA]</scope>
</reference>
<accession>A0A1U7XUJ9</accession>